<proteinExistence type="predicted"/>
<gene>
    <name evidence="2" type="ORF">D9757_006416</name>
</gene>
<dbReference type="EMBL" id="JAACJN010000043">
    <property type="protein sequence ID" value="KAF5384496.1"/>
    <property type="molecule type" value="Genomic_DNA"/>
</dbReference>
<evidence type="ECO:0000256" key="1">
    <source>
        <dbReference type="SAM" id="MobiDB-lite"/>
    </source>
</evidence>
<feature type="compositionally biased region" description="Polar residues" evidence="1">
    <location>
        <begin position="288"/>
        <end position="306"/>
    </location>
</feature>
<name>A0A8H5HJ73_9AGAR</name>
<dbReference type="Proteomes" id="UP000518752">
    <property type="component" value="Unassembled WGS sequence"/>
</dbReference>
<reference evidence="2 3" key="1">
    <citation type="journal article" date="2020" name="ISME J.">
        <title>Uncovering the hidden diversity of litter-decomposition mechanisms in mushroom-forming fungi.</title>
        <authorList>
            <person name="Floudas D."/>
            <person name="Bentzer J."/>
            <person name="Ahren D."/>
            <person name="Johansson T."/>
            <person name="Persson P."/>
            <person name="Tunlid A."/>
        </authorList>
    </citation>
    <scope>NUCLEOTIDE SEQUENCE [LARGE SCALE GENOMIC DNA]</scope>
    <source>
        <strain evidence="2 3">CBS 406.79</strain>
    </source>
</reference>
<evidence type="ECO:0000313" key="3">
    <source>
        <dbReference type="Proteomes" id="UP000518752"/>
    </source>
</evidence>
<dbReference type="AlphaFoldDB" id="A0A8H5HJ73"/>
<keyword evidence="3" id="KW-1185">Reference proteome</keyword>
<evidence type="ECO:0000313" key="2">
    <source>
        <dbReference type="EMBL" id="KAF5384496.1"/>
    </source>
</evidence>
<protein>
    <submittedName>
        <fullName evidence="2">Uncharacterized protein</fullName>
    </submittedName>
</protein>
<feature type="region of interest" description="Disordered" evidence="1">
    <location>
        <begin position="286"/>
        <end position="306"/>
    </location>
</feature>
<accession>A0A8H5HJ73</accession>
<comment type="caution">
    <text evidence="2">The sequence shown here is derived from an EMBL/GenBank/DDBJ whole genome shotgun (WGS) entry which is preliminary data.</text>
</comment>
<organism evidence="2 3">
    <name type="scientific">Collybiopsis confluens</name>
    <dbReference type="NCBI Taxonomy" id="2823264"/>
    <lineage>
        <taxon>Eukaryota</taxon>
        <taxon>Fungi</taxon>
        <taxon>Dikarya</taxon>
        <taxon>Basidiomycota</taxon>
        <taxon>Agaricomycotina</taxon>
        <taxon>Agaricomycetes</taxon>
        <taxon>Agaricomycetidae</taxon>
        <taxon>Agaricales</taxon>
        <taxon>Marasmiineae</taxon>
        <taxon>Omphalotaceae</taxon>
        <taxon>Collybiopsis</taxon>
    </lineage>
</organism>
<sequence length="443" mass="48107">MSHIQQPYNGQIGEGYGGPSGSAYNNQLPPCDIWDMGTAEFSYGYEAATYGANHHDISLLELSTLWVDFADQSLFPPAEAAETGNAYMAVESTSMLPAGPEAASEQSVWSILDELELTLPFRELLCIDYPMTNDFVTNTPDDYKSSSGQPEVDPVTEYCCSDIPQVPVGIDAFNMDFDVSAASASAPTIIENKQKLVEETLCGLFPKCSIYKLRVWYRRIRPMEHQQSYHFQSQLHVVNDDQLPLHDNMAISLDTIKGSGHKDEISEAQLWKDIVQRLIQVGALFDNGGQSPETTETGSTCTPMQSPASARLMTAETAAGSSDCEHFEVQDMNVESSAKLQQEAFHVDYHAANNFVATIPNDDIPSTGRKGPANECCGCWDVPQSSAVAVGVGALHMDVDSSVPSNPTLSLATQSVPLEWTECLIIEAATMMTPSYADGTGAV</sequence>